<dbReference type="PANTHER" id="PTHR30363:SF44">
    <property type="entry name" value="AGA OPERON TRANSCRIPTIONAL REPRESSOR-RELATED"/>
    <property type="match status" value="1"/>
</dbReference>
<feature type="domain" description="DeoR-like transcriptional repressor C-terminal sensor" evidence="1">
    <location>
        <begin position="30"/>
        <end position="185"/>
    </location>
</feature>
<dbReference type="Pfam" id="PF00455">
    <property type="entry name" value="DeoRC"/>
    <property type="match status" value="1"/>
</dbReference>
<protein>
    <recommendedName>
        <fullName evidence="1">DeoR-like transcriptional repressor C-terminal sensor domain-containing protein</fullName>
    </recommendedName>
</protein>
<dbReference type="Gene3D" id="3.40.50.1360">
    <property type="match status" value="1"/>
</dbReference>
<dbReference type="PANTHER" id="PTHR30363">
    <property type="entry name" value="HTH-TYPE TRANSCRIPTIONAL REGULATOR SRLR-RELATED"/>
    <property type="match status" value="1"/>
</dbReference>
<gene>
    <name evidence="2" type="ORF">METZ01_LOCUS354459</name>
</gene>
<feature type="non-terminal residue" evidence="2">
    <location>
        <position position="189"/>
    </location>
</feature>
<dbReference type="EMBL" id="UINC01124452">
    <property type="protein sequence ID" value="SVD01605.1"/>
    <property type="molecule type" value="Genomic_DNA"/>
</dbReference>
<sequence>MLLRVHGGAVTNTSTSYEPPYFTRKGFRNRAKQTIAHLANDFIAAGNTLLLDVGSTTRELALLLKNRKNQTVITPSLEHAIELSGNSSINVIVTGGTVRVGEMSLVGPISEQTIKDFNVDLALIGAGGVDIDAGLTEFNMQDAQIKKCIIQNCSKSIVLADTEKLGKVTLAKVIPVNKIDILITDFKAD</sequence>
<name>A0A382RWR6_9ZZZZ</name>
<evidence type="ECO:0000259" key="1">
    <source>
        <dbReference type="Pfam" id="PF00455"/>
    </source>
</evidence>
<organism evidence="2">
    <name type="scientific">marine metagenome</name>
    <dbReference type="NCBI Taxonomy" id="408172"/>
    <lineage>
        <taxon>unclassified sequences</taxon>
        <taxon>metagenomes</taxon>
        <taxon>ecological metagenomes</taxon>
    </lineage>
</organism>
<dbReference type="InterPro" id="IPR014036">
    <property type="entry name" value="DeoR-like_C"/>
</dbReference>
<accession>A0A382RWR6</accession>
<dbReference type="SMART" id="SM01134">
    <property type="entry name" value="DeoRC"/>
    <property type="match status" value="1"/>
</dbReference>
<proteinExistence type="predicted"/>
<dbReference type="InterPro" id="IPR050313">
    <property type="entry name" value="Carb_Metab_HTH_regulators"/>
</dbReference>
<dbReference type="InterPro" id="IPR037171">
    <property type="entry name" value="NagB/RpiA_transferase-like"/>
</dbReference>
<dbReference type="AlphaFoldDB" id="A0A382RWR6"/>
<dbReference type="SUPFAM" id="SSF100950">
    <property type="entry name" value="NagB/RpiA/CoA transferase-like"/>
    <property type="match status" value="1"/>
</dbReference>
<evidence type="ECO:0000313" key="2">
    <source>
        <dbReference type="EMBL" id="SVD01605.1"/>
    </source>
</evidence>
<reference evidence="2" key="1">
    <citation type="submission" date="2018-05" db="EMBL/GenBank/DDBJ databases">
        <authorList>
            <person name="Lanie J.A."/>
            <person name="Ng W.-L."/>
            <person name="Kazmierczak K.M."/>
            <person name="Andrzejewski T.M."/>
            <person name="Davidsen T.M."/>
            <person name="Wayne K.J."/>
            <person name="Tettelin H."/>
            <person name="Glass J.I."/>
            <person name="Rusch D."/>
            <person name="Podicherti R."/>
            <person name="Tsui H.-C.T."/>
            <person name="Winkler M.E."/>
        </authorList>
    </citation>
    <scope>NUCLEOTIDE SEQUENCE</scope>
</reference>